<keyword evidence="1" id="KW-0963">Cytoplasm</keyword>
<name>A0ABV3Y3K3_9ACTN</name>
<dbReference type="HAMAP" id="MF_00014">
    <property type="entry name" value="Ribosome_mat_RimM"/>
    <property type="match status" value="1"/>
</dbReference>
<dbReference type="InterPro" id="IPR011961">
    <property type="entry name" value="RimM"/>
</dbReference>
<dbReference type="EMBL" id="JBFSHR010000037">
    <property type="protein sequence ID" value="MEX6430126.1"/>
    <property type="molecule type" value="Genomic_DNA"/>
</dbReference>
<dbReference type="InterPro" id="IPR009000">
    <property type="entry name" value="Transl_B-barrel_sf"/>
</dbReference>
<comment type="caution">
    <text evidence="3">The sequence shown here is derived from an EMBL/GenBank/DDBJ whole genome shotgun (WGS) entry which is preliminary data.</text>
</comment>
<evidence type="ECO:0000313" key="4">
    <source>
        <dbReference type="Proteomes" id="UP001560267"/>
    </source>
</evidence>
<sequence length="169" mass="18004">MAVIDVADQDETTGPVAKVEVAQLGRSHGLTGELYLRLLSDVPDRVQPGLVLETKTGRRVTVVAIRPLGDRLLVRLEGVDSMEAAKLLSGTTLYAEPLADPPVTLVGELIGKTLVDHDGAVHGRVVAVQANPASELMVLDNEALVPTLFIVEVVDDRVVIEAPEGLFDL</sequence>
<comment type="subunit">
    <text evidence="1">Binds ribosomal protein uS19.</text>
</comment>
<keyword evidence="1" id="KW-0143">Chaperone</keyword>
<dbReference type="InterPro" id="IPR036976">
    <property type="entry name" value="RimM_N_sf"/>
</dbReference>
<feature type="domain" description="RimM N-terminal" evidence="2">
    <location>
        <begin position="21"/>
        <end position="96"/>
    </location>
</feature>
<dbReference type="Gene3D" id="2.40.30.60">
    <property type="entry name" value="RimM"/>
    <property type="match status" value="1"/>
</dbReference>
<keyword evidence="4" id="KW-1185">Reference proteome</keyword>
<accession>A0ABV3Y3K3</accession>
<dbReference type="SUPFAM" id="SSF50447">
    <property type="entry name" value="Translation proteins"/>
    <property type="match status" value="1"/>
</dbReference>
<evidence type="ECO:0000256" key="1">
    <source>
        <dbReference type="HAMAP-Rule" id="MF_00014"/>
    </source>
</evidence>
<dbReference type="RefSeq" id="WP_298405631.1">
    <property type="nucleotide sequence ID" value="NZ_JBFSHR010000037.1"/>
</dbReference>
<proteinExistence type="inferred from homology"/>
<keyword evidence="1" id="KW-0690">Ribosome biogenesis</keyword>
<dbReference type="InterPro" id="IPR002676">
    <property type="entry name" value="RimM_N"/>
</dbReference>
<protein>
    <recommendedName>
        <fullName evidence="1">Ribosome maturation factor RimM</fullName>
    </recommendedName>
</protein>
<reference evidence="3 4" key="1">
    <citation type="submission" date="2024-07" db="EMBL/GenBank/DDBJ databases">
        <title>Draft Genome Sequence of Ferrimicrobium acidiphilum Strain YE2023, Isolated from a Pulp of Bioleach Reactor.</title>
        <authorList>
            <person name="Elkina Y.A."/>
            <person name="Bulaeva A.G."/>
            <person name="Beletsky A.V."/>
            <person name="Mardanov A.V."/>
        </authorList>
    </citation>
    <scope>NUCLEOTIDE SEQUENCE [LARGE SCALE GENOMIC DNA]</scope>
    <source>
        <strain evidence="3 4">YE2023</strain>
    </source>
</reference>
<gene>
    <name evidence="1" type="primary">rimM</name>
    <name evidence="3" type="ORF">AB6A68_09805</name>
</gene>
<keyword evidence="1" id="KW-0698">rRNA processing</keyword>
<dbReference type="Pfam" id="PF01782">
    <property type="entry name" value="RimM"/>
    <property type="match status" value="1"/>
</dbReference>
<comment type="subcellular location">
    <subcellularLocation>
        <location evidence="1">Cytoplasm</location>
    </subcellularLocation>
</comment>
<evidence type="ECO:0000313" key="3">
    <source>
        <dbReference type="EMBL" id="MEX6430126.1"/>
    </source>
</evidence>
<dbReference type="Proteomes" id="UP001560267">
    <property type="component" value="Unassembled WGS sequence"/>
</dbReference>
<comment type="similarity">
    <text evidence="1">Belongs to the RimM family.</text>
</comment>
<evidence type="ECO:0000259" key="2">
    <source>
        <dbReference type="Pfam" id="PF01782"/>
    </source>
</evidence>
<comment type="function">
    <text evidence="1">An accessory protein needed during the final step in the assembly of 30S ribosomal subunit, possibly for assembly of the head region. Essential for efficient processing of 16S rRNA. May be needed both before and after RbfA during the maturation of 16S rRNA. It has affinity for free ribosomal 30S subunits but not for 70S ribosomes.</text>
</comment>
<organism evidence="3 4">
    <name type="scientific">Ferrimicrobium acidiphilum</name>
    <dbReference type="NCBI Taxonomy" id="121039"/>
    <lineage>
        <taxon>Bacteria</taxon>
        <taxon>Bacillati</taxon>
        <taxon>Actinomycetota</taxon>
        <taxon>Acidimicrobiia</taxon>
        <taxon>Acidimicrobiales</taxon>
        <taxon>Acidimicrobiaceae</taxon>
        <taxon>Ferrimicrobium</taxon>
    </lineage>
</organism>
<comment type="domain">
    <text evidence="1">The PRC barrel domain binds ribosomal protein uS19.</text>
</comment>